<accession>A0AAU8FF15</accession>
<gene>
    <name evidence="2" type="ORF">ABV298_22560</name>
</gene>
<dbReference type="Pfam" id="PF00903">
    <property type="entry name" value="Glyoxalase"/>
    <property type="match status" value="1"/>
</dbReference>
<evidence type="ECO:0000259" key="1">
    <source>
        <dbReference type="PROSITE" id="PS51819"/>
    </source>
</evidence>
<dbReference type="PANTHER" id="PTHR36503">
    <property type="entry name" value="BLR2520 PROTEIN"/>
    <property type="match status" value="1"/>
</dbReference>
<organism evidence="2">
    <name type="scientific">Dyadobacter sp. 676</name>
    <dbReference type="NCBI Taxonomy" id="3088362"/>
    <lineage>
        <taxon>Bacteria</taxon>
        <taxon>Pseudomonadati</taxon>
        <taxon>Bacteroidota</taxon>
        <taxon>Cytophagia</taxon>
        <taxon>Cytophagales</taxon>
        <taxon>Spirosomataceae</taxon>
        <taxon>Dyadobacter</taxon>
    </lineage>
</organism>
<name>A0AAU8FF15_9BACT</name>
<protein>
    <submittedName>
        <fullName evidence="2">VOC family protein</fullName>
    </submittedName>
</protein>
<dbReference type="InterPro" id="IPR037523">
    <property type="entry name" value="VOC_core"/>
</dbReference>
<dbReference type="PANTHER" id="PTHR36503:SF1">
    <property type="entry name" value="BLR2520 PROTEIN"/>
    <property type="match status" value="1"/>
</dbReference>
<evidence type="ECO:0000313" key="2">
    <source>
        <dbReference type="EMBL" id="XCH23092.1"/>
    </source>
</evidence>
<dbReference type="EMBL" id="CP159289">
    <property type="protein sequence ID" value="XCH23092.1"/>
    <property type="molecule type" value="Genomic_DNA"/>
</dbReference>
<dbReference type="InterPro" id="IPR029068">
    <property type="entry name" value="Glyas_Bleomycin-R_OHBP_Dase"/>
</dbReference>
<reference evidence="2" key="1">
    <citation type="submission" date="2024-06" db="EMBL/GenBank/DDBJ databases">
        <title>Sequencing and assembly of the genome of Dyadobacter sp. strain 676, a symbiont of Cyamopsis tetragonoloba.</title>
        <authorList>
            <person name="Guro P."/>
            <person name="Sazanova A."/>
            <person name="Kuznetsova I."/>
            <person name="Belimov A."/>
            <person name="Safronova V."/>
        </authorList>
    </citation>
    <scope>NUCLEOTIDE SEQUENCE</scope>
    <source>
        <strain evidence="2">676</strain>
    </source>
</reference>
<dbReference type="SUPFAM" id="SSF54593">
    <property type="entry name" value="Glyoxalase/Bleomycin resistance protein/Dihydroxybiphenyl dioxygenase"/>
    <property type="match status" value="1"/>
</dbReference>
<sequence length="146" mass="16292">MEQRLSVLTLAADDLFALRDFYAGTLGWKIEAANQNIVFFKLNGILLSLFGRKDLAKFNNADPAGSGFRPFNMALMVNSRDEVESIYEELSAKKVNIVQTITEPPFGGCYFLFADPEGNIWEISQNPFIHVDPSGNVLGHKPIDHL</sequence>
<dbReference type="PROSITE" id="PS51819">
    <property type="entry name" value="VOC"/>
    <property type="match status" value="1"/>
</dbReference>
<dbReference type="Gene3D" id="3.10.180.10">
    <property type="entry name" value="2,3-Dihydroxybiphenyl 1,2-Dioxygenase, domain 1"/>
    <property type="match status" value="1"/>
</dbReference>
<proteinExistence type="predicted"/>
<dbReference type="RefSeq" id="WP_353718418.1">
    <property type="nucleotide sequence ID" value="NZ_CP159289.1"/>
</dbReference>
<feature type="domain" description="VOC" evidence="1">
    <location>
        <begin position="4"/>
        <end position="126"/>
    </location>
</feature>
<dbReference type="InterPro" id="IPR004360">
    <property type="entry name" value="Glyas_Fos-R_dOase_dom"/>
</dbReference>
<dbReference type="AlphaFoldDB" id="A0AAU8FF15"/>